<proteinExistence type="predicted"/>
<protein>
    <submittedName>
        <fullName evidence="1">DUF393 domain-containing protein</fullName>
    </submittedName>
</protein>
<dbReference type="GO" id="GO:0015035">
    <property type="term" value="F:protein-disulfide reductase activity"/>
    <property type="evidence" value="ECO:0007669"/>
    <property type="project" value="InterPro"/>
</dbReference>
<dbReference type="AlphaFoldDB" id="A0A932CQW6"/>
<reference evidence="1" key="1">
    <citation type="submission" date="2020-07" db="EMBL/GenBank/DDBJ databases">
        <title>Huge and variable diversity of episymbiotic CPR bacteria and DPANN archaea in groundwater ecosystems.</title>
        <authorList>
            <person name="He C.Y."/>
            <person name="Keren R."/>
            <person name="Whittaker M."/>
            <person name="Farag I.F."/>
            <person name="Doudna J."/>
            <person name="Cate J.H.D."/>
            <person name="Banfield J.F."/>
        </authorList>
    </citation>
    <scope>NUCLEOTIDE SEQUENCE</scope>
    <source>
        <strain evidence="1">NC_groundwater_672_Ag_B-0.1um_62_36</strain>
    </source>
</reference>
<organism evidence="1 2">
    <name type="scientific">Tectimicrobiota bacterium</name>
    <dbReference type="NCBI Taxonomy" id="2528274"/>
    <lineage>
        <taxon>Bacteria</taxon>
        <taxon>Pseudomonadati</taxon>
        <taxon>Nitrospinota/Tectimicrobiota group</taxon>
        <taxon>Candidatus Tectimicrobiota</taxon>
    </lineage>
</organism>
<dbReference type="Pfam" id="PF04134">
    <property type="entry name" value="DCC1-like"/>
    <property type="match status" value="1"/>
</dbReference>
<comment type="caution">
    <text evidence="1">The sequence shown here is derived from an EMBL/GenBank/DDBJ whole genome shotgun (WGS) entry which is preliminary data.</text>
</comment>
<name>A0A932CQW6_UNCTE</name>
<evidence type="ECO:0000313" key="2">
    <source>
        <dbReference type="Proteomes" id="UP000769766"/>
    </source>
</evidence>
<accession>A0A932CQW6</accession>
<evidence type="ECO:0000313" key="1">
    <source>
        <dbReference type="EMBL" id="MBI2877727.1"/>
    </source>
</evidence>
<dbReference type="InterPro" id="IPR007263">
    <property type="entry name" value="DCC1-like"/>
</dbReference>
<dbReference type="Proteomes" id="UP000769766">
    <property type="component" value="Unassembled WGS sequence"/>
</dbReference>
<sequence>MKTRYTVIYDDHCGICRSFVSWVRFLDKDHQVDCLPIDPSRLKNLPRSLDLEACLRELHVLTPAGDLYTGWDGVALLARLFPETWPVGALGSVEPFRWVGQMLYRWVSTNRYLLSRGCGSTCHITHP</sequence>
<gene>
    <name evidence="1" type="ORF">HYY20_12680</name>
</gene>
<dbReference type="EMBL" id="JACPRF010000385">
    <property type="protein sequence ID" value="MBI2877727.1"/>
    <property type="molecule type" value="Genomic_DNA"/>
</dbReference>